<gene>
    <name evidence="1" type="ORF">CCE28_21355</name>
</gene>
<dbReference type="RefSeq" id="WP_095136226.1">
    <property type="nucleotide sequence ID" value="NZ_NIBG01000040.1"/>
</dbReference>
<sequence length="214" mass="25261">MKKIVFIVLIALLCIGCTDHRIIDHRSYVNQEDVDKINEYEVVASVINSLRAQDYNTLSEIFVANADNLKNYRSDENMKVVFEATNYRLESFEESGTEIKAVLNINMPFTRELSNVATQITWNKTTKSDGTPDFSIEPETTRKIWNEAFIKQIKSEKGARIVYDYELEFVKVNDKWLIKNDPNEFLKIFFGDYVKNYSDYWYEENSDYYDIWID</sequence>
<evidence type="ECO:0000313" key="1">
    <source>
        <dbReference type="EMBL" id="PAB55998.1"/>
    </source>
</evidence>
<dbReference type="Proteomes" id="UP000216024">
    <property type="component" value="Unassembled WGS sequence"/>
</dbReference>
<dbReference type="EMBL" id="NIBG01000040">
    <property type="protein sequence ID" value="PAB55998.1"/>
    <property type="molecule type" value="Genomic_DNA"/>
</dbReference>
<accession>A0A267MAQ6</accession>
<evidence type="ECO:0000313" key="2">
    <source>
        <dbReference type="Proteomes" id="UP000216024"/>
    </source>
</evidence>
<dbReference type="AlphaFoldDB" id="A0A267MAQ6"/>
<reference evidence="1 2" key="1">
    <citation type="submission" date="2017-06" db="EMBL/GenBank/DDBJ databases">
        <title>Draft genome sequence of anaerobic fermentative bacterium Anaeromicrobium sediminis DY2726D isolated from West Pacific Ocean sediments.</title>
        <authorList>
            <person name="Zeng X."/>
        </authorList>
    </citation>
    <scope>NUCLEOTIDE SEQUENCE [LARGE SCALE GENOMIC DNA]</scope>
    <source>
        <strain evidence="1 2">DY2726D</strain>
    </source>
</reference>
<organism evidence="1 2">
    <name type="scientific">Anaeromicrobium sediminis</name>
    <dbReference type="NCBI Taxonomy" id="1478221"/>
    <lineage>
        <taxon>Bacteria</taxon>
        <taxon>Bacillati</taxon>
        <taxon>Bacillota</taxon>
        <taxon>Clostridia</taxon>
        <taxon>Peptostreptococcales</taxon>
        <taxon>Thermotaleaceae</taxon>
        <taxon>Anaeromicrobium</taxon>
    </lineage>
</organism>
<comment type="caution">
    <text evidence="1">The sequence shown here is derived from an EMBL/GenBank/DDBJ whole genome shotgun (WGS) entry which is preliminary data.</text>
</comment>
<keyword evidence="2" id="KW-1185">Reference proteome</keyword>
<proteinExistence type="predicted"/>
<protein>
    <submittedName>
        <fullName evidence="1">Uncharacterized protein</fullName>
    </submittedName>
</protein>
<name>A0A267MAQ6_9FIRM</name>